<keyword evidence="1" id="KW-1133">Transmembrane helix</keyword>
<feature type="transmembrane region" description="Helical" evidence="1">
    <location>
        <begin position="12"/>
        <end position="33"/>
    </location>
</feature>
<name>A0ABY7LV14_9BACT</name>
<accession>A0ABY7LV14</accession>
<proteinExistence type="predicted"/>
<evidence type="ECO:0000313" key="2">
    <source>
        <dbReference type="EMBL" id="WBA43434.1"/>
    </source>
</evidence>
<feature type="transmembrane region" description="Helical" evidence="1">
    <location>
        <begin position="153"/>
        <end position="170"/>
    </location>
</feature>
<feature type="transmembrane region" description="Helical" evidence="1">
    <location>
        <begin position="112"/>
        <end position="133"/>
    </location>
</feature>
<dbReference type="Proteomes" id="UP001211005">
    <property type="component" value="Chromosome"/>
</dbReference>
<feature type="transmembrane region" description="Helical" evidence="1">
    <location>
        <begin position="81"/>
        <end position="103"/>
    </location>
</feature>
<organism evidence="2 3">
    <name type="scientific">Hymenobacter canadensis</name>
    <dbReference type="NCBI Taxonomy" id="2999067"/>
    <lineage>
        <taxon>Bacteria</taxon>
        <taxon>Pseudomonadati</taxon>
        <taxon>Bacteroidota</taxon>
        <taxon>Cytophagia</taxon>
        <taxon>Cytophagales</taxon>
        <taxon>Hymenobacteraceae</taxon>
        <taxon>Hymenobacter</taxon>
    </lineage>
</organism>
<keyword evidence="1" id="KW-0472">Membrane</keyword>
<dbReference type="RefSeq" id="WP_269561474.1">
    <property type="nucleotide sequence ID" value="NZ_CP114767.1"/>
</dbReference>
<sequence length="185" mass="20468">MSFLLRLKPWLLFTITFGLPMLVALAGNVGLLLKPVSLPFFLGCFIVSTGMFALGIFSWLWALGTKLPSLLPSHVSVSSKLLKVSLLAPALYIAAILAVLAWVSNQGSMNPAFAFVLLPLHLLSMAGIFYGLYFVAKTLKSVELQRPASFSEFVGEFFLLWFFPVGIWVIQPRINRLFAQPSWDA</sequence>
<reference evidence="2 3" key="1">
    <citation type="submission" date="2022-12" db="EMBL/GenBank/DDBJ databases">
        <title>Hymenobacter canadensis sp. nov. isolated from lake water of the Cambridge Bay, Canada.</title>
        <authorList>
            <person name="Kim W.H."/>
            <person name="Lee Y.M."/>
        </authorList>
    </citation>
    <scope>NUCLEOTIDE SEQUENCE [LARGE SCALE GENOMIC DNA]</scope>
    <source>
        <strain evidence="2 3">PAMC 29467</strain>
    </source>
</reference>
<keyword evidence="3" id="KW-1185">Reference proteome</keyword>
<keyword evidence="1" id="KW-0812">Transmembrane</keyword>
<evidence type="ECO:0000313" key="3">
    <source>
        <dbReference type="Proteomes" id="UP001211005"/>
    </source>
</evidence>
<feature type="transmembrane region" description="Helical" evidence="1">
    <location>
        <begin position="40"/>
        <end position="61"/>
    </location>
</feature>
<evidence type="ECO:0000256" key="1">
    <source>
        <dbReference type="SAM" id="Phobius"/>
    </source>
</evidence>
<dbReference type="EMBL" id="CP114767">
    <property type="protein sequence ID" value="WBA43434.1"/>
    <property type="molecule type" value="Genomic_DNA"/>
</dbReference>
<protein>
    <submittedName>
        <fullName evidence="2">Uncharacterized protein</fullName>
    </submittedName>
</protein>
<gene>
    <name evidence="2" type="ORF">O3303_07660</name>
</gene>